<evidence type="ECO:0000259" key="3">
    <source>
        <dbReference type="Pfam" id="PF06441"/>
    </source>
</evidence>
<dbReference type="GO" id="GO:0097176">
    <property type="term" value="P:epoxide metabolic process"/>
    <property type="evidence" value="ECO:0007669"/>
    <property type="project" value="TreeGrafter"/>
</dbReference>
<name>A0A2H1FKU5_ZYMTR</name>
<dbReference type="Proteomes" id="UP000245764">
    <property type="component" value="Chromosome 1"/>
</dbReference>
<dbReference type="EMBL" id="LT854253">
    <property type="protein sequence ID" value="SMR41919.1"/>
    <property type="molecule type" value="Genomic_DNA"/>
</dbReference>
<dbReference type="GO" id="GO:0004301">
    <property type="term" value="F:epoxide hydrolase activity"/>
    <property type="evidence" value="ECO:0007669"/>
    <property type="project" value="TreeGrafter"/>
</dbReference>
<keyword evidence="2" id="KW-0378">Hydrolase</keyword>
<dbReference type="AlphaFoldDB" id="A0A2H1FKU5"/>
<sequence>MSYYKNGLRRSFLPSHLKPQPFEAQVSDEDLSDFKQLLKLSKIGPKTYENRTADVKDFIHFGISRQWLSDAKQGLESSYDWRKTEARINSYPNFTVPIVDKNEDGHGTGFVFDIHFIALFSKKSDAAPLLLLHGWPGSFLEFLGALEVLKSRYTHPKPFTSLCPHSRATDTLLARLSIETSSPKAWLF</sequence>
<feature type="domain" description="Epoxide hydrolase N-terminal" evidence="3">
    <location>
        <begin position="19"/>
        <end position="142"/>
    </location>
</feature>
<organism evidence="4 5">
    <name type="scientific">Zymoseptoria tritici ST99CH_1E4</name>
    <dbReference type="NCBI Taxonomy" id="1276532"/>
    <lineage>
        <taxon>Eukaryota</taxon>
        <taxon>Fungi</taxon>
        <taxon>Dikarya</taxon>
        <taxon>Ascomycota</taxon>
        <taxon>Pezizomycotina</taxon>
        <taxon>Dothideomycetes</taxon>
        <taxon>Dothideomycetidae</taxon>
        <taxon>Mycosphaerellales</taxon>
        <taxon>Mycosphaerellaceae</taxon>
        <taxon>Zymoseptoria</taxon>
    </lineage>
</organism>
<protein>
    <recommendedName>
        <fullName evidence="3">Epoxide hydrolase N-terminal domain-containing protein</fullName>
    </recommendedName>
</protein>
<dbReference type="PANTHER" id="PTHR21661">
    <property type="entry name" value="EPOXIDE HYDROLASE 1-RELATED"/>
    <property type="match status" value="1"/>
</dbReference>
<reference evidence="5" key="1">
    <citation type="submission" date="2017-05" db="EMBL/GenBank/DDBJ databases">
        <authorList>
            <person name="Song R."/>
            <person name="Chenine A.L."/>
            <person name="Ruprecht R.M."/>
        </authorList>
    </citation>
    <scope>NUCLEOTIDE SEQUENCE [LARGE SCALE GENOMIC DNA]</scope>
</reference>
<gene>
    <name evidence="4" type="ORF">ZT1E4_G697</name>
</gene>
<dbReference type="SUPFAM" id="SSF53474">
    <property type="entry name" value="alpha/beta-Hydrolases"/>
    <property type="match status" value="1"/>
</dbReference>
<comment type="similarity">
    <text evidence="1">Belongs to the peptidase S33 family.</text>
</comment>
<dbReference type="InterPro" id="IPR029058">
    <property type="entry name" value="AB_hydrolase_fold"/>
</dbReference>
<dbReference type="Pfam" id="PF06441">
    <property type="entry name" value="EHN"/>
    <property type="match status" value="1"/>
</dbReference>
<evidence type="ECO:0000313" key="5">
    <source>
        <dbReference type="Proteomes" id="UP000245764"/>
    </source>
</evidence>
<dbReference type="PANTHER" id="PTHR21661:SF39">
    <property type="entry name" value="HYDROLASE, PUTATIVE (AFU_ORTHOLOGUE AFUA_3G08960)-RELATED"/>
    <property type="match status" value="1"/>
</dbReference>
<evidence type="ECO:0000256" key="2">
    <source>
        <dbReference type="ARBA" id="ARBA00022801"/>
    </source>
</evidence>
<dbReference type="InterPro" id="IPR010497">
    <property type="entry name" value="Epoxide_hydro_N"/>
</dbReference>
<evidence type="ECO:0000256" key="1">
    <source>
        <dbReference type="ARBA" id="ARBA00010088"/>
    </source>
</evidence>
<evidence type="ECO:0000313" key="4">
    <source>
        <dbReference type="EMBL" id="SMR41919.1"/>
    </source>
</evidence>
<accession>A0A2H1FKU5</accession>
<dbReference type="Gene3D" id="3.40.50.1820">
    <property type="entry name" value="alpha/beta hydrolase"/>
    <property type="match status" value="1"/>
</dbReference>
<proteinExistence type="inferred from homology"/>